<evidence type="ECO:0000313" key="1">
    <source>
        <dbReference type="EMBL" id="CAB4004791.1"/>
    </source>
</evidence>
<dbReference type="AlphaFoldDB" id="A0A7D9I986"/>
<evidence type="ECO:0000313" key="2">
    <source>
        <dbReference type="Proteomes" id="UP001152795"/>
    </source>
</evidence>
<dbReference type="EMBL" id="CACRXK020004999">
    <property type="protein sequence ID" value="CAB4004791.1"/>
    <property type="molecule type" value="Genomic_DNA"/>
</dbReference>
<dbReference type="PANTHER" id="PTHR33198">
    <property type="entry name" value="ANK_REP_REGION DOMAIN-CONTAINING PROTEIN-RELATED"/>
    <property type="match status" value="1"/>
</dbReference>
<name>A0A7D9I986_PARCT</name>
<reference evidence="1" key="1">
    <citation type="submission" date="2020-04" db="EMBL/GenBank/DDBJ databases">
        <authorList>
            <person name="Alioto T."/>
            <person name="Alioto T."/>
            <person name="Gomez Garrido J."/>
        </authorList>
    </citation>
    <scope>NUCLEOTIDE SEQUENCE</scope>
    <source>
        <strain evidence="1">A484AB</strain>
    </source>
</reference>
<organism evidence="1 2">
    <name type="scientific">Paramuricea clavata</name>
    <name type="common">Red gorgonian</name>
    <name type="synonym">Violescent sea-whip</name>
    <dbReference type="NCBI Taxonomy" id="317549"/>
    <lineage>
        <taxon>Eukaryota</taxon>
        <taxon>Metazoa</taxon>
        <taxon>Cnidaria</taxon>
        <taxon>Anthozoa</taxon>
        <taxon>Octocorallia</taxon>
        <taxon>Malacalcyonacea</taxon>
        <taxon>Plexauridae</taxon>
        <taxon>Paramuricea</taxon>
    </lineage>
</organism>
<keyword evidence="2" id="KW-1185">Reference proteome</keyword>
<accession>A0A7D9I986</accession>
<sequence length="127" mass="14552">MDIGEDDDYDYAIAALDTYFLPKRHVDFEIFKFREAKQLQQPHETIDQFSTRLRNLAATCDYENIDKEVKSAIIQNCLSTRLRRYALLDSEVTLAKILAKGRAFELGESQATGIENAFDSTHISDEV</sequence>
<protein>
    <submittedName>
        <fullName evidence="1">Uncharacterized protein</fullName>
    </submittedName>
</protein>
<comment type="caution">
    <text evidence="1">The sequence shown here is derived from an EMBL/GenBank/DDBJ whole genome shotgun (WGS) entry which is preliminary data.</text>
</comment>
<dbReference type="PANTHER" id="PTHR33198:SF20">
    <property type="entry name" value="RETROTRANSPOSON GAG DOMAIN-CONTAINING PROTEIN"/>
    <property type="match status" value="1"/>
</dbReference>
<proteinExistence type="predicted"/>
<gene>
    <name evidence="1" type="ORF">PACLA_8A060442</name>
</gene>
<dbReference type="OrthoDB" id="10068383at2759"/>
<dbReference type="Proteomes" id="UP001152795">
    <property type="component" value="Unassembled WGS sequence"/>
</dbReference>